<evidence type="ECO:0000256" key="3">
    <source>
        <dbReference type="ARBA" id="ARBA00022448"/>
    </source>
</evidence>
<dbReference type="PANTHER" id="PTHR30151">
    <property type="entry name" value="ALKANE SULFONATE ABC TRANSPORTER-RELATED, MEMBRANE SUBUNIT"/>
    <property type="match status" value="1"/>
</dbReference>
<dbReference type="AlphaFoldDB" id="A0A0D6JB89"/>
<dbReference type="Proteomes" id="UP000033187">
    <property type="component" value="Chromosome 1"/>
</dbReference>
<feature type="transmembrane region" description="Helical" evidence="9">
    <location>
        <begin position="273"/>
        <end position="294"/>
    </location>
</feature>
<dbReference type="RefSeq" id="WP_244464997.1">
    <property type="nucleotide sequence ID" value="NZ_LN829118.1"/>
</dbReference>
<dbReference type="PROSITE" id="PS50928">
    <property type="entry name" value="ABC_TM1"/>
    <property type="match status" value="1"/>
</dbReference>
<dbReference type="EMBL" id="LN829119">
    <property type="protein sequence ID" value="CPR16278.1"/>
    <property type="molecule type" value="Genomic_DNA"/>
</dbReference>
<evidence type="ECO:0000256" key="9">
    <source>
        <dbReference type="RuleBase" id="RU363032"/>
    </source>
</evidence>
<evidence type="ECO:0000256" key="7">
    <source>
        <dbReference type="ARBA" id="ARBA00023136"/>
    </source>
</evidence>
<dbReference type="KEGG" id="fil:BN1229_v1_0734"/>
<dbReference type="Gene3D" id="1.10.3720.10">
    <property type="entry name" value="MetI-like"/>
    <property type="match status" value="1"/>
</dbReference>
<dbReference type="SUPFAM" id="SSF161098">
    <property type="entry name" value="MetI-like"/>
    <property type="match status" value="1"/>
</dbReference>
<keyword evidence="4" id="KW-1003">Cell membrane</keyword>
<accession>A0A0D6JB89</accession>
<comment type="similarity">
    <text evidence="2 9">Belongs to the binding-protein-dependent transport system permease family.</text>
</comment>
<evidence type="ECO:0000313" key="11">
    <source>
        <dbReference type="EMBL" id="CPR16278.1"/>
    </source>
</evidence>
<comment type="function">
    <text evidence="8">Probably part of an ABC transporter complex. Probably responsible for the translocation of the substrate across the membrane.</text>
</comment>
<evidence type="ECO:0000256" key="6">
    <source>
        <dbReference type="ARBA" id="ARBA00022989"/>
    </source>
</evidence>
<feature type="transmembrane region" description="Helical" evidence="9">
    <location>
        <begin position="175"/>
        <end position="196"/>
    </location>
</feature>
<dbReference type="KEGG" id="fiy:BN1229_v1_0738"/>
<dbReference type="InterPro" id="IPR000515">
    <property type="entry name" value="MetI-like"/>
</dbReference>
<feature type="transmembrane region" description="Helical" evidence="9">
    <location>
        <begin position="221"/>
        <end position="245"/>
    </location>
</feature>
<dbReference type="GO" id="GO:0005886">
    <property type="term" value="C:plasma membrane"/>
    <property type="evidence" value="ECO:0007669"/>
    <property type="project" value="UniProtKB-SubCell"/>
</dbReference>
<evidence type="ECO:0000256" key="5">
    <source>
        <dbReference type="ARBA" id="ARBA00022692"/>
    </source>
</evidence>
<evidence type="ECO:0000256" key="4">
    <source>
        <dbReference type="ARBA" id="ARBA00022475"/>
    </source>
</evidence>
<dbReference type="GO" id="GO:0042918">
    <property type="term" value="P:alkanesulfonate transmembrane transport"/>
    <property type="evidence" value="ECO:0007669"/>
    <property type="project" value="UniProtKB-ARBA"/>
</dbReference>
<comment type="subcellular location">
    <subcellularLocation>
        <location evidence="1 9">Cell membrane</location>
        <topology evidence="1 9">Multi-pass membrane protein</topology>
    </subcellularLocation>
</comment>
<keyword evidence="7 9" id="KW-0472">Membrane</keyword>
<evidence type="ECO:0000256" key="1">
    <source>
        <dbReference type="ARBA" id="ARBA00004651"/>
    </source>
</evidence>
<dbReference type="PANTHER" id="PTHR30151:SF0">
    <property type="entry name" value="ABC TRANSPORTER PERMEASE PROTEIN MJ0413-RELATED"/>
    <property type="match status" value="1"/>
</dbReference>
<sequence length="309" mass="33723">MNVHLRDQAAAPPGSQSDAASYDAQLRASIDWPVEQLTFGERILRALTRDQLILGLMGFVAFFGCWYFLTAVIVPPRFNFIPDPLSLFQEWTSREPTYGVSLFTPEYYEHIWTSTLRVFGAFTAAVALGAPLGILLGWSKTAENLIFPVVELLRPIPPLAWVPLAVLMIPSTEGAVIFITLLASFFATVLNTLLGVKSIDENYFRAAACLGYSRFQILRRVVIPGALPFVFTGLQIAMGVAWFSLVGGELIAGRSGLGYLIFDAYTNVALPNIFIGMITLGILGFGSSAIIRVVGNKLNAWHNRGGTAS</sequence>
<organism evidence="11 12">
    <name type="scientific">Candidatus Filomicrobium marinum</name>
    <dbReference type="NCBI Taxonomy" id="1608628"/>
    <lineage>
        <taxon>Bacteria</taxon>
        <taxon>Pseudomonadati</taxon>
        <taxon>Pseudomonadota</taxon>
        <taxon>Alphaproteobacteria</taxon>
        <taxon>Hyphomicrobiales</taxon>
        <taxon>Hyphomicrobiaceae</taxon>
        <taxon>Filomicrobium</taxon>
    </lineage>
</organism>
<evidence type="ECO:0000256" key="2">
    <source>
        <dbReference type="ARBA" id="ARBA00009306"/>
    </source>
</evidence>
<name>A0A0D6JB89_9HYPH</name>
<gene>
    <name evidence="11" type="ORF">YBN1229_v1_0738</name>
</gene>
<feature type="transmembrane region" description="Helical" evidence="9">
    <location>
        <begin position="118"/>
        <end position="138"/>
    </location>
</feature>
<feature type="domain" description="ABC transmembrane type-1" evidence="10">
    <location>
        <begin position="111"/>
        <end position="295"/>
    </location>
</feature>
<proteinExistence type="inferred from homology"/>
<evidence type="ECO:0000256" key="8">
    <source>
        <dbReference type="ARBA" id="ARBA00056719"/>
    </source>
</evidence>
<reference evidence="12" key="1">
    <citation type="submission" date="2015-02" db="EMBL/GenBank/DDBJ databases">
        <authorList>
            <person name="Chooi Y.-H."/>
        </authorList>
    </citation>
    <scope>NUCLEOTIDE SEQUENCE [LARGE SCALE GENOMIC DNA]</scope>
    <source>
        <strain evidence="12">strain Y</strain>
    </source>
</reference>
<keyword evidence="3 9" id="KW-0813">Transport</keyword>
<dbReference type="Pfam" id="PF00528">
    <property type="entry name" value="BPD_transp_1"/>
    <property type="match status" value="1"/>
</dbReference>
<evidence type="ECO:0000313" key="12">
    <source>
        <dbReference type="Proteomes" id="UP000033187"/>
    </source>
</evidence>
<dbReference type="FunFam" id="1.10.3720.10:FF:000003">
    <property type="entry name" value="Aliphatic sulfonate ABC transporter permease"/>
    <property type="match status" value="1"/>
</dbReference>
<keyword evidence="12" id="KW-1185">Reference proteome</keyword>
<feature type="transmembrane region" description="Helical" evidence="9">
    <location>
        <begin position="52"/>
        <end position="74"/>
    </location>
</feature>
<keyword evidence="6 9" id="KW-1133">Transmembrane helix</keyword>
<protein>
    <submittedName>
        <fullName evidence="11">ABC transporter permease protein modular protein</fullName>
    </submittedName>
</protein>
<keyword evidence="5 9" id="KW-0812">Transmembrane</keyword>
<dbReference type="InterPro" id="IPR035906">
    <property type="entry name" value="MetI-like_sf"/>
</dbReference>
<dbReference type="CDD" id="cd06261">
    <property type="entry name" value="TM_PBP2"/>
    <property type="match status" value="1"/>
</dbReference>
<feature type="transmembrane region" description="Helical" evidence="9">
    <location>
        <begin position="145"/>
        <end position="169"/>
    </location>
</feature>
<evidence type="ECO:0000259" key="10">
    <source>
        <dbReference type="PROSITE" id="PS50928"/>
    </source>
</evidence>